<keyword evidence="4" id="KW-1185">Reference proteome</keyword>
<evidence type="ECO:0000259" key="2">
    <source>
        <dbReference type="PROSITE" id="PS50200"/>
    </source>
</evidence>
<sequence>LMKEETLMLIANVLKVYLENGQMKSFTFDSRTTVKDVILSLQDRLSIRCIEHFALVLEVGNEGPGKKLLVLHESETLIQVVQRSHFNTMKCILRITFFPKDPVDLLRRDPVAFEYLYAQVRKSKMTGLIFTESGV</sequence>
<feature type="domain" description="FERM" evidence="1">
    <location>
        <begin position="12"/>
        <end position="135"/>
    </location>
</feature>
<protein>
    <submittedName>
        <fullName evidence="3">FERM and PDZ domain containing 3</fullName>
    </submittedName>
</protein>
<dbReference type="SUPFAM" id="SSF54236">
    <property type="entry name" value="Ubiquitin-like"/>
    <property type="match status" value="1"/>
</dbReference>
<dbReference type="InterPro" id="IPR000159">
    <property type="entry name" value="RA_dom"/>
</dbReference>
<dbReference type="AlphaFoldDB" id="A0A4W3GQJ3"/>
<dbReference type="Ensembl" id="ENSCMIT00000006041.1">
    <property type="protein sequence ID" value="ENSCMIP00000005846.1"/>
    <property type="gene ID" value="ENSCMIG00000003344.1"/>
</dbReference>
<accession>A0A4W3GQJ3</accession>
<dbReference type="Pfam" id="PF21989">
    <property type="entry name" value="RA_2"/>
    <property type="match status" value="1"/>
</dbReference>
<reference evidence="4" key="1">
    <citation type="journal article" date="2006" name="Science">
        <title>Ancient noncoding elements conserved in the human genome.</title>
        <authorList>
            <person name="Venkatesh B."/>
            <person name="Kirkness E.F."/>
            <person name="Loh Y.H."/>
            <person name="Halpern A.L."/>
            <person name="Lee A.P."/>
            <person name="Johnson J."/>
            <person name="Dandona N."/>
            <person name="Viswanathan L.D."/>
            <person name="Tay A."/>
            <person name="Venter J.C."/>
            <person name="Strausberg R.L."/>
            <person name="Brenner S."/>
        </authorList>
    </citation>
    <scope>NUCLEOTIDE SEQUENCE [LARGE SCALE GENOMIC DNA]</scope>
</reference>
<dbReference type="InterPro" id="IPR014352">
    <property type="entry name" value="FERM/acyl-CoA-bd_prot_sf"/>
</dbReference>
<evidence type="ECO:0000259" key="1">
    <source>
        <dbReference type="PROSITE" id="PS50057"/>
    </source>
</evidence>
<reference evidence="4" key="3">
    <citation type="journal article" date="2014" name="Nature">
        <title>Elephant shark genome provides unique insights into gnathostome evolution.</title>
        <authorList>
            <consortium name="International Elephant Shark Genome Sequencing Consortium"/>
            <person name="Venkatesh B."/>
            <person name="Lee A.P."/>
            <person name="Ravi V."/>
            <person name="Maurya A.K."/>
            <person name="Lian M.M."/>
            <person name="Swann J.B."/>
            <person name="Ohta Y."/>
            <person name="Flajnik M.F."/>
            <person name="Sutoh Y."/>
            <person name="Kasahara M."/>
            <person name="Hoon S."/>
            <person name="Gangu V."/>
            <person name="Roy S.W."/>
            <person name="Irimia M."/>
            <person name="Korzh V."/>
            <person name="Kondrychyn I."/>
            <person name="Lim Z.W."/>
            <person name="Tay B.H."/>
            <person name="Tohari S."/>
            <person name="Kong K.W."/>
            <person name="Ho S."/>
            <person name="Lorente-Galdos B."/>
            <person name="Quilez J."/>
            <person name="Marques-Bonet T."/>
            <person name="Raney B.J."/>
            <person name="Ingham P.W."/>
            <person name="Tay A."/>
            <person name="Hillier L.W."/>
            <person name="Minx P."/>
            <person name="Boehm T."/>
            <person name="Wilson R.K."/>
            <person name="Brenner S."/>
            <person name="Warren W.C."/>
        </authorList>
    </citation>
    <scope>NUCLEOTIDE SEQUENCE [LARGE SCALE GENOMIC DNA]</scope>
</reference>
<dbReference type="InterPro" id="IPR000299">
    <property type="entry name" value="FERM_domain"/>
</dbReference>
<organism evidence="3 4">
    <name type="scientific">Callorhinchus milii</name>
    <name type="common">Ghost shark</name>
    <dbReference type="NCBI Taxonomy" id="7868"/>
    <lineage>
        <taxon>Eukaryota</taxon>
        <taxon>Metazoa</taxon>
        <taxon>Chordata</taxon>
        <taxon>Craniata</taxon>
        <taxon>Vertebrata</taxon>
        <taxon>Chondrichthyes</taxon>
        <taxon>Holocephali</taxon>
        <taxon>Chimaeriformes</taxon>
        <taxon>Callorhinchidae</taxon>
        <taxon>Callorhinchus</taxon>
    </lineage>
</organism>
<evidence type="ECO:0000313" key="3">
    <source>
        <dbReference type="Ensembl" id="ENSCMIP00000005846.1"/>
    </source>
</evidence>
<dbReference type="Proteomes" id="UP000314986">
    <property type="component" value="Unassembled WGS sequence"/>
</dbReference>
<proteinExistence type="predicted"/>
<reference evidence="4" key="2">
    <citation type="journal article" date="2007" name="PLoS Biol.">
        <title>Survey sequencing and comparative analysis of the elephant shark (Callorhinchus milii) genome.</title>
        <authorList>
            <person name="Venkatesh B."/>
            <person name="Kirkness E.F."/>
            <person name="Loh Y.H."/>
            <person name="Halpern A.L."/>
            <person name="Lee A.P."/>
            <person name="Johnson J."/>
            <person name="Dandona N."/>
            <person name="Viswanathan L.D."/>
            <person name="Tay A."/>
            <person name="Venter J.C."/>
            <person name="Strausberg R.L."/>
            <person name="Brenner S."/>
        </authorList>
    </citation>
    <scope>NUCLEOTIDE SEQUENCE [LARGE SCALE GENOMIC DNA]</scope>
</reference>
<feature type="domain" description="Ras-associating" evidence="2">
    <location>
        <begin position="13"/>
        <end position="111"/>
    </location>
</feature>
<name>A0A4W3GQJ3_CALMI</name>
<dbReference type="PANTHER" id="PTHR46221:SF1">
    <property type="entry name" value="FERM AND PDZ DOMAIN-CONTAINING PROTEIN 3"/>
    <property type="match status" value="1"/>
</dbReference>
<dbReference type="Gene3D" id="3.10.20.90">
    <property type="entry name" value="Phosphatidylinositol 3-kinase Catalytic Subunit, Chain A, domain 1"/>
    <property type="match status" value="1"/>
</dbReference>
<dbReference type="PROSITE" id="PS50200">
    <property type="entry name" value="RA"/>
    <property type="match status" value="1"/>
</dbReference>
<dbReference type="PANTHER" id="PTHR46221">
    <property type="entry name" value="FERM AND PDZ DOMAIN-CONTAINING PROTEIN FAMILY MEMBER"/>
    <property type="match status" value="1"/>
</dbReference>
<reference evidence="3" key="5">
    <citation type="submission" date="2025-09" db="UniProtKB">
        <authorList>
            <consortium name="Ensembl"/>
        </authorList>
    </citation>
    <scope>IDENTIFICATION</scope>
</reference>
<evidence type="ECO:0000313" key="4">
    <source>
        <dbReference type="Proteomes" id="UP000314986"/>
    </source>
</evidence>
<dbReference type="InterPro" id="IPR029071">
    <property type="entry name" value="Ubiquitin-like_domsf"/>
</dbReference>
<reference evidence="3" key="4">
    <citation type="submission" date="2025-08" db="UniProtKB">
        <authorList>
            <consortium name="Ensembl"/>
        </authorList>
    </citation>
    <scope>IDENTIFICATION</scope>
</reference>
<dbReference type="GeneTree" id="ENSGT00950000183035"/>
<dbReference type="PROSITE" id="PS50057">
    <property type="entry name" value="FERM_3"/>
    <property type="match status" value="1"/>
</dbReference>
<dbReference type="Gene3D" id="1.20.80.10">
    <property type="match status" value="1"/>
</dbReference>
<dbReference type="GO" id="GO:0007165">
    <property type="term" value="P:signal transduction"/>
    <property type="evidence" value="ECO:0007669"/>
    <property type="project" value="InterPro"/>
</dbReference>